<evidence type="ECO:0000313" key="2">
    <source>
        <dbReference type="Proteomes" id="UP001374599"/>
    </source>
</evidence>
<sequence length="359" mass="40007">MKKVKIGIVGTGYTIGIAKQHVKAYNANEKCELVALFDKVEGRAQDWAKKQELKNITICKTYEEMLDMVDAVSICTSNDAHGELSIKALESGVHVLCEKPMSSEISYAREMVECAKKHPELVNMIGFCYRGIPAIKFMKSIIDQGKLGKIYGFRQCLGGGRIANKTGVMLEWRMQKKYSGTGALADFGSHMIDIVDYLLKDTEGPVKEVTAISTISIPERKKIDEEGMGAVTNDDTTIFTAKLNNGAIGTFYSSRLGTRGHVLEIIGEGGMLIYEHEDNELIVNLKEKDGGYNGKKEEVVAVPDEFLEESKFHEEINEFIDNIINNKQSERDFARGLYIQELLEALKESADNKKTVILD</sequence>
<protein>
    <submittedName>
        <fullName evidence="1">Uncharacterized protein</fullName>
    </submittedName>
</protein>
<dbReference type="Proteomes" id="UP001374599">
    <property type="component" value="Unassembled WGS sequence"/>
</dbReference>
<comment type="caution">
    <text evidence="1">The sequence shown here is derived from an EMBL/GenBank/DDBJ whole genome shotgun (WGS) entry which is preliminary data.</text>
</comment>
<reference evidence="1" key="1">
    <citation type="submission" date="2023-09" db="EMBL/GenBank/DDBJ databases">
        <title>Vallitalea sediminicola and Vallitalea maricola sp. nov., anaerobic bacteria isolated from marine sediment.</title>
        <authorList>
            <person name="Hirano S."/>
            <person name="Maeda A."/>
            <person name="Terahara T."/>
            <person name="Mori K."/>
            <person name="Hamada M."/>
            <person name="Matsumoto R."/>
            <person name="Kobayashi T."/>
        </authorList>
    </citation>
    <scope>NUCLEOTIDE SEQUENCE</scope>
    <source>
        <strain evidence="1">AN17-2</strain>
    </source>
</reference>
<name>A0ACB5UKC5_9FIRM</name>
<organism evidence="1 2">
    <name type="scientific">Vallitalea maricola</name>
    <dbReference type="NCBI Taxonomy" id="3074433"/>
    <lineage>
        <taxon>Bacteria</taxon>
        <taxon>Bacillati</taxon>
        <taxon>Bacillota</taxon>
        <taxon>Clostridia</taxon>
        <taxon>Lachnospirales</taxon>
        <taxon>Vallitaleaceae</taxon>
        <taxon>Vallitalea</taxon>
    </lineage>
</organism>
<keyword evidence="2" id="KW-1185">Reference proteome</keyword>
<accession>A0ACB5UKC5</accession>
<dbReference type="EMBL" id="BTPU01000033">
    <property type="protein sequence ID" value="GMQ62993.1"/>
    <property type="molecule type" value="Genomic_DNA"/>
</dbReference>
<evidence type="ECO:0000313" key="1">
    <source>
        <dbReference type="EMBL" id="GMQ62993.1"/>
    </source>
</evidence>
<gene>
    <name evidence="1" type="ORF">AN2V17_22250</name>
</gene>
<proteinExistence type="predicted"/>